<feature type="transmembrane region" description="Helical" evidence="5">
    <location>
        <begin position="57"/>
        <end position="76"/>
    </location>
</feature>
<gene>
    <name evidence="7" type="ORF">EYF70_12670</name>
</gene>
<evidence type="ECO:0000256" key="3">
    <source>
        <dbReference type="ARBA" id="ARBA00022989"/>
    </source>
</evidence>
<evidence type="ECO:0000313" key="8">
    <source>
        <dbReference type="Proteomes" id="UP000292307"/>
    </source>
</evidence>
<keyword evidence="3 5" id="KW-1133">Transmembrane helix</keyword>
<evidence type="ECO:0000313" key="7">
    <source>
        <dbReference type="EMBL" id="QBI01604.1"/>
    </source>
</evidence>
<evidence type="ECO:0000256" key="2">
    <source>
        <dbReference type="ARBA" id="ARBA00022692"/>
    </source>
</evidence>
<keyword evidence="8" id="KW-1185">Reference proteome</keyword>
<comment type="subcellular location">
    <subcellularLocation>
        <location evidence="1">Membrane</location>
        <topology evidence="1">Multi-pass membrane protein</topology>
    </subcellularLocation>
</comment>
<feature type="transmembrane region" description="Helical" evidence="5">
    <location>
        <begin position="118"/>
        <end position="139"/>
    </location>
</feature>
<feature type="domain" description="Yip1" evidence="6">
    <location>
        <begin position="40"/>
        <end position="252"/>
    </location>
</feature>
<evidence type="ECO:0000256" key="5">
    <source>
        <dbReference type="SAM" id="Phobius"/>
    </source>
</evidence>
<protein>
    <recommendedName>
        <fullName evidence="6">Yip1 domain-containing protein</fullName>
    </recommendedName>
</protein>
<dbReference type="EMBL" id="CP036401">
    <property type="protein sequence ID" value="QBI01604.1"/>
    <property type="molecule type" value="Genomic_DNA"/>
</dbReference>
<reference evidence="7 8" key="1">
    <citation type="submission" date="2019-02" db="EMBL/GenBank/DDBJ databases">
        <title>Draft Genome Sequences of Six Type Strains of the Genus Massilia.</title>
        <authorList>
            <person name="Miess H."/>
            <person name="Frediansyhah A."/>
            <person name="Gross H."/>
        </authorList>
    </citation>
    <scope>NUCLEOTIDE SEQUENCE [LARGE SCALE GENOMIC DNA]</scope>
    <source>
        <strain evidence="7 8">DSM 17472</strain>
    </source>
</reference>
<feature type="transmembrane region" description="Helical" evidence="5">
    <location>
        <begin position="202"/>
        <end position="222"/>
    </location>
</feature>
<proteinExistence type="predicted"/>
<evidence type="ECO:0000256" key="1">
    <source>
        <dbReference type="ARBA" id="ARBA00004141"/>
    </source>
</evidence>
<dbReference type="Proteomes" id="UP000292307">
    <property type="component" value="Chromosome"/>
</dbReference>
<accession>A0ABX5RSP4</accession>
<feature type="transmembrane region" description="Helical" evidence="5">
    <location>
        <begin position="151"/>
        <end position="175"/>
    </location>
</feature>
<organism evidence="7 8">
    <name type="scientific">Pseudoduganella albidiflava</name>
    <dbReference type="NCBI Taxonomy" id="321983"/>
    <lineage>
        <taxon>Bacteria</taxon>
        <taxon>Pseudomonadati</taxon>
        <taxon>Pseudomonadota</taxon>
        <taxon>Betaproteobacteria</taxon>
        <taxon>Burkholderiales</taxon>
        <taxon>Oxalobacteraceae</taxon>
        <taxon>Telluria group</taxon>
        <taxon>Pseudoduganella</taxon>
    </lineage>
</organism>
<keyword evidence="4 5" id="KW-0472">Membrane</keyword>
<dbReference type="Pfam" id="PF04893">
    <property type="entry name" value="Yip1"/>
    <property type="match status" value="1"/>
</dbReference>
<evidence type="ECO:0000256" key="4">
    <source>
        <dbReference type="ARBA" id="ARBA00023136"/>
    </source>
</evidence>
<dbReference type="InterPro" id="IPR006977">
    <property type="entry name" value="Yip1_dom"/>
</dbReference>
<keyword evidence="2 5" id="KW-0812">Transmembrane</keyword>
<feature type="transmembrane region" description="Helical" evidence="5">
    <location>
        <begin position="234"/>
        <end position="256"/>
    </location>
</feature>
<name>A0ABX5RSP4_9BURK</name>
<evidence type="ECO:0000259" key="6">
    <source>
        <dbReference type="Pfam" id="PF04893"/>
    </source>
</evidence>
<sequence length="258" mass="27960">MAARVRRYNDAPAWPAPMSTRRSMSPSRSMNPGVADLGRILYEPGAVFAGLKTRHSAWLPLLAFLVLQSAVAYWWVATADFAWQRQQMTAGVPGLAPQGQAALETTIAPTPMMITLQLGLVFGTLAAYAVQACYFLVAGKALDADVRLRQWFAFVSWVNVPKLLLLPLMALQIAVSDGRVTLEDLNLASLASLLRMDEANPWHGLAAGLDFTTVWSIVLATIGLRVWTGCGARAAAVTAVLPYAVIYGVWAAWIVLFS</sequence>